<dbReference type="InterPro" id="IPR027417">
    <property type="entry name" value="P-loop_NTPase"/>
</dbReference>
<dbReference type="RefSeq" id="WP_155462950.1">
    <property type="nucleotide sequence ID" value="NZ_WNKY01000005.1"/>
</dbReference>
<dbReference type="InterPro" id="IPR050534">
    <property type="entry name" value="Coronavir_polyprotein_1ab"/>
</dbReference>
<dbReference type="InterPro" id="IPR047187">
    <property type="entry name" value="SF1_C_Upf1"/>
</dbReference>
<feature type="domain" description="DNA2/NAM7 helicase helicase" evidence="7">
    <location>
        <begin position="774"/>
        <end position="832"/>
    </location>
</feature>
<keyword evidence="10" id="KW-1185">Reference proteome</keyword>
<keyword evidence="3" id="KW-0378">Hydrolase</keyword>
<evidence type="ECO:0000313" key="9">
    <source>
        <dbReference type="EMBL" id="MTV37480.1"/>
    </source>
</evidence>
<proteinExistence type="inferred from homology"/>
<keyword evidence="4" id="KW-0347">Helicase</keyword>
<dbReference type="SUPFAM" id="SSF52540">
    <property type="entry name" value="P-loop containing nucleoside triphosphate hydrolases"/>
    <property type="match status" value="1"/>
</dbReference>
<dbReference type="GO" id="GO:0005524">
    <property type="term" value="F:ATP binding"/>
    <property type="evidence" value="ECO:0007669"/>
    <property type="project" value="UniProtKB-KW"/>
</dbReference>
<dbReference type="PANTHER" id="PTHR43788:SF8">
    <property type="entry name" value="DNA-BINDING PROTEIN SMUBP-2"/>
    <property type="match status" value="1"/>
</dbReference>
<dbReference type="Pfam" id="PF13086">
    <property type="entry name" value="AAA_11"/>
    <property type="match status" value="1"/>
</dbReference>
<keyword evidence="6" id="KW-0175">Coiled coil</keyword>
<evidence type="ECO:0000256" key="5">
    <source>
        <dbReference type="ARBA" id="ARBA00022840"/>
    </source>
</evidence>
<evidence type="ECO:0000256" key="1">
    <source>
        <dbReference type="ARBA" id="ARBA00007913"/>
    </source>
</evidence>
<evidence type="ECO:0000313" key="10">
    <source>
        <dbReference type="Proteomes" id="UP000475582"/>
    </source>
</evidence>
<evidence type="ECO:0000259" key="8">
    <source>
        <dbReference type="Pfam" id="PF13087"/>
    </source>
</evidence>
<gene>
    <name evidence="9" type="ORF">GM676_07770</name>
</gene>
<feature type="domain" description="DNA2/NAM7 helicase-like C-terminal" evidence="8">
    <location>
        <begin position="946"/>
        <end position="1067"/>
    </location>
</feature>
<dbReference type="EMBL" id="WNKY01000005">
    <property type="protein sequence ID" value="MTV37480.1"/>
    <property type="molecule type" value="Genomic_DNA"/>
</dbReference>
<feature type="coiled-coil region" evidence="6">
    <location>
        <begin position="566"/>
        <end position="596"/>
    </location>
</feature>
<evidence type="ECO:0000256" key="6">
    <source>
        <dbReference type="SAM" id="Coils"/>
    </source>
</evidence>
<dbReference type="InterPro" id="IPR041677">
    <property type="entry name" value="DNA2/NAM7_AAA_11"/>
</dbReference>
<sequence>MVQAAQQRLIEILDYWHKVEFFIPFDLDQVTDVEEAWKLRWIKPDQLETGPSNYFERFDIPEDRKITGFRLYIGLFDAGEIAAACKKIFPTAASGEEEDERGTADGRSCFARIDLNVYGEPSFDPVSVSTVPWALGCALARGIGSLTSAAFEDAKFDLKDLLEDFRTRRPPAKPAKPGGAPIAPLTGVEISQLLSLFAEWAGFAPSPEQPLLLELRTSKKREDGKRDNADVEPHDDDEDDGIDIDILNSFYIEDIERAMSSLRAGSVPVLESYLSPLPADQRMDLYAADGRLALLDWLHPSRYNHGHWLSQASHSMSLMQQFAINAALDKLRDGGMFAVNGPPGTGKTTLLREIFADNIVRRAAVLAGLNTAADAFSGKVKVEFRNGKSTWMGRLRPELTGFEMVVASSNNAAVENISRDLPKLKSLGEDWRANSYLKSVAYRIAAEDEDGIFHPSPESEPWGLISCALGNSENRRRFVSKFYHNNWNEEVEPDPTCQNIREWLDSYQGPSFSQAAQRYRELAAKVEHAVGTLAAYATLWRQYQGTDAEAFCKTEYLALQLAHERLDNTTQEHTAAQAMLAQLQQRQADLREEERLLGLQRPAWWVRWFQPSRAARYRDECMANAGEQRALLREVAAAREALGRYTTSLSQQTSDVHAARTAWQGRMDAWNNGQEQLRRLRQQYAFDLPSSPDALEQDKFQIAGLWHDNELAQLRSELFAAALTLHEAWLAEVGKGGGFGGNLFALAQLLTNQRPDDDTFIPLIWQSLFMVVPVVSTTFASLARQFHGMGADAIGWLFIDEAGQAVPQAAVGGLWRARRAIVVGDPLQIEPVFTVPRSLIRALSAQSVHTAGEAYAPDKVSVQRLADEANRYGTLVPLPGGDGLWIGSPLRVHRRCADPMFSMANTIAYDGKMVIETARRAPQALKVPMGESAWIELGGQVDFKQVVPQQIDFVGELIARLYRLGDDTLPELFIISPFKAVRHALRRRIVEIQWPGQSPGRKTVKKWCKNRIGTVHTFQGKEAPAVIMVLGVDADHAGSATWAASKPNLLNVALTRAQQHFYMVGAADVWRGQPYFGAVYAKLPVRSPAEFLAGVVTSASLA</sequence>
<name>A0A6L6PEM3_9BURK</name>
<reference evidence="9 10" key="1">
    <citation type="submission" date="2019-11" db="EMBL/GenBank/DDBJ databases">
        <title>Type strains purchased from KCTC, JCM and DSMZ.</title>
        <authorList>
            <person name="Lu H."/>
        </authorList>
    </citation>
    <scope>NUCLEOTIDE SEQUENCE [LARGE SCALE GENOMIC DNA]</scope>
    <source>
        <strain evidence="9 10">KCTC 22382</strain>
    </source>
</reference>
<dbReference type="Proteomes" id="UP000475582">
    <property type="component" value="Unassembled WGS sequence"/>
</dbReference>
<evidence type="ECO:0000256" key="4">
    <source>
        <dbReference type="ARBA" id="ARBA00022806"/>
    </source>
</evidence>
<dbReference type="GO" id="GO:0043139">
    <property type="term" value="F:5'-3' DNA helicase activity"/>
    <property type="evidence" value="ECO:0007669"/>
    <property type="project" value="TreeGrafter"/>
</dbReference>
<dbReference type="Pfam" id="PF13087">
    <property type="entry name" value="AAA_12"/>
    <property type="match status" value="1"/>
</dbReference>
<comment type="similarity">
    <text evidence="1">Belongs to the DNA2/NAM7 helicase family.</text>
</comment>
<dbReference type="OrthoDB" id="9757917at2"/>
<organism evidence="9 10">
    <name type="scientific">Duganella radicis</name>
    <dbReference type="NCBI Taxonomy" id="551988"/>
    <lineage>
        <taxon>Bacteria</taxon>
        <taxon>Pseudomonadati</taxon>
        <taxon>Pseudomonadota</taxon>
        <taxon>Betaproteobacteria</taxon>
        <taxon>Burkholderiales</taxon>
        <taxon>Oxalobacteraceae</taxon>
        <taxon>Telluria group</taxon>
        <taxon>Duganella</taxon>
    </lineage>
</organism>
<dbReference type="Gene3D" id="3.40.50.300">
    <property type="entry name" value="P-loop containing nucleotide triphosphate hydrolases"/>
    <property type="match status" value="2"/>
</dbReference>
<keyword evidence="2" id="KW-0547">Nucleotide-binding</keyword>
<dbReference type="PANTHER" id="PTHR43788">
    <property type="entry name" value="DNA2/NAM7 HELICASE FAMILY MEMBER"/>
    <property type="match status" value="1"/>
</dbReference>
<evidence type="ECO:0000256" key="3">
    <source>
        <dbReference type="ARBA" id="ARBA00022801"/>
    </source>
</evidence>
<dbReference type="AlphaFoldDB" id="A0A6L6PEM3"/>
<dbReference type="CDD" id="cd18808">
    <property type="entry name" value="SF1_C_Upf1"/>
    <property type="match status" value="1"/>
</dbReference>
<evidence type="ECO:0000256" key="2">
    <source>
        <dbReference type="ARBA" id="ARBA00022741"/>
    </source>
</evidence>
<protein>
    <submittedName>
        <fullName evidence="9">Uncharacterized protein</fullName>
    </submittedName>
</protein>
<dbReference type="InterPro" id="IPR041679">
    <property type="entry name" value="DNA2/NAM7-like_C"/>
</dbReference>
<dbReference type="GO" id="GO:0016787">
    <property type="term" value="F:hydrolase activity"/>
    <property type="evidence" value="ECO:0007669"/>
    <property type="project" value="UniProtKB-KW"/>
</dbReference>
<accession>A0A6L6PEM3</accession>
<evidence type="ECO:0000259" key="7">
    <source>
        <dbReference type="Pfam" id="PF13086"/>
    </source>
</evidence>
<comment type="caution">
    <text evidence="9">The sequence shown here is derived from an EMBL/GenBank/DDBJ whole genome shotgun (WGS) entry which is preliminary data.</text>
</comment>
<keyword evidence="5" id="KW-0067">ATP-binding</keyword>